<evidence type="ECO:0000256" key="1">
    <source>
        <dbReference type="SAM" id="MobiDB-lite"/>
    </source>
</evidence>
<feature type="non-terminal residue" evidence="2">
    <location>
        <position position="1"/>
    </location>
</feature>
<feature type="region of interest" description="Disordered" evidence="1">
    <location>
        <begin position="384"/>
        <end position="430"/>
    </location>
</feature>
<feature type="region of interest" description="Disordered" evidence="1">
    <location>
        <begin position="80"/>
        <end position="101"/>
    </location>
</feature>
<feature type="non-terminal residue" evidence="2">
    <location>
        <position position="430"/>
    </location>
</feature>
<comment type="caution">
    <text evidence="2">The sequence shown here is derived from an EMBL/GenBank/DDBJ whole genome shotgun (WGS) entry which is preliminary data.</text>
</comment>
<dbReference type="Proteomes" id="UP001381693">
    <property type="component" value="Unassembled WGS sequence"/>
</dbReference>
<keyword evidence="3" id="KW-1185">Reference proteome</keyword>
<dbReference type="EMBL" id="JAXCGZ010015467">
    <property type="protein sequence ID" value="KAK7070226.1"/>
    <property type="molecule type" value="Genomic_DNA"/>
</dbReference>
<feature type="region of interest" description="Disordered" evidence="1">
    <location>
        <begin position="306"/>
        <end position="325"/>
    </location>
</feature>
<organism evidence="2 3">
    <name type="scientific">Halocaridina rubra</name>
    <name type="common">Hawaiian red shrimp</name>
    <dbReference type="NCBI Taxonomy" id="373956"/>
    <lineage>
        <taxon>Eukaryota</taxon>
        <taxon>Metazoa</taxon>
        <taxon>Ecdysozoa</taxon>
        <taxon>Arthropoda</taxon>
        <taxon>Crustacea</taxon>
        <taxon>Multicrustacea</taxon>
        <taxon>Malacostraca</taxon>
        <taxon>Eumalacostraca</taxon>
        <taxon>Eucarida</taxon>
        <taxon>Decapoda</taxon>
        <taxon>Pleocyemata</taxon>
        <taxon>Caridea</taxon>
        <taxon>Atyoidea</taxon>
        <taxon>Atyidae</taxon>
        <taxon>Halocaridina</taxon>
    </lineage>
</organism>
<reference evidence="2 3" key="1">
    <citation type="submission" date="2023-11" db="EMBL/GenBank/DDBJ databases">
        <title>Halocaridina rubra genome assembly.</title>
        <authorList>
            <person name="Smith C."/>
        </authorList>
    </citation>
    <scope>NUCLEOTIDE SEQUENCE [LARGE SCALE GENOMIC DNA]</scope>
    <source>
        <strain evidence="2">EP-1</strain>
        <tissue evidence="2">Whole</tissue>
    </source>
</reference>
<sequence>PQGSMPGVIELGKAEGQTQIVASNDKMRSPLSNSEQQSMILTEASTEQICDSKQGFSKEEVVLMNKQVVIVDSTQSISSVEANVEEKKLSPREGETKKRPIYSDKVDSLDHIQGHSSLQNLADSSSAHLECYRKPRHKDSGLHGNGVLELSSTTNEPCINSGYSNTGQSSVIQGNLPIKSIMKNNNPLSNRMGNGMQNNDAKPSLNYADELKIKYSRSSNLGNGSDAGSITEVHNKVEKIATDSRKEPVPQDSGNVCDVEESGLQVADQSSNKKTSCVKEMHEVSDSDDVVTSSGVKVVEDEECNNAGVDLEESGDKYNASNRSKSHIHYCSLESSTSKERKHESESVVDELNTPSKDKVSRTEEEINDGRFLNKTNNILQGEEEAAIVVQSPKRKRELSLQKNKRKKAENHPAEEEEEELPDLAAIVNA</sequence>
<feature type="compositionally biased region" description="Basic and acidic residues" evidence="1">
    <location>
        <begin position="356"/>
        <end position="369"/>
    </location>
</feature>
<feature type="compositionally biased region" description="Basic residues" evidence="1">
    <location>
        <begin position="393"/>
        <end position="409"/>
    </location>
</feature>
<evidence type="ECO:0000313" key="3">
    <source>
        <dbReference type="Proteomes" id="UP001381693"/>
    </source>
</evidence>
<gene>
    <name evidence="2" type="ORF">SK128_009028</name>
</gene>
<feature type="region of interest" description="Disordered" evidence="1">
    <location>
        <begin position="1"/>
        <end position="37"/>
    </location>
</feature>
<feature type="region of interest" description="Disordered" evidence="1">
    <location>
        <begin position="333"/>
        <end position="369"/>
    </location>
</feature>
<feature type="compositionally biased region" description="Basic and acidic residues" evidence="1">
    <location>
        <begin position="337"/>
        <end position="346"/>
    </location>
</feature>
<proteinExistence type="predicted"/>
<dbReference type="AlphaFoldDB" id="A0AAN8WTU9"/>
<protein>
    <submittedName>
        <fullName evidence="2">Uncharacterized protein</fullName>
    </submittedName>
</protein>
<feature type="region of interest" description="Disordered" evidence="1">
    <location>
        <begin position="264"/>
        <end position="293"/>
    </location>
</feature>
<evidence type="ECO:0000313" key="2">
    <source>
        <dbReference type="EMBL" id="KAK7070226.1"/>
    </source>
</evidence>
<feature type="compositionally biased region" description="Basic and acidic residues" evidence="1">
    <location>
        <begin position="84"/>
        <end position="101"/>
    </location>
</feature>
<accession>A0AAN8WTU9</accession>
<name>A0AAN8WTU9_HALRR</name>